<dbReference type="SUPFAM" id="SSF54928">
    <property type="entry name" value="RNA-binding domain, RBD"/>
    <property type="match status" value="2"/>
</dbReference>
<dbReference type="Proteomes" id="UP000054560">
    <property type="component" value="Unassembled WGS sequence"/>
</dbReference>
<dbReference type="GO" id="GO:0009967">
    <property type="term" value="P:positive regulation of signal transduction"/>
    <property type="evidence" value="ECO:0007669"/>
    <property type="project" value="UniProtKB-ARBA"/>
</dbReference>
<dbReference type="RefSeq" id="XP_014151442.1">
    <property type="nucleotide sequence ID" value="XM_014295967.1"/>
</dbReference>
<accession>A0A0L0FLA2</accession>
<organism evidence="11 12">
    <name type="scientific">Sphaeroforma arctica JP610</name>
    <dbReference type="NCBI Taxonomy" id="667725"/>
    <lineage>
        <taxon>Eukaryota</taxon>
        <taxon>Ichthyosporea</taxon>
        <taxon>Ichthyophonida</taxon>
        <taxon>Sphaeroforma</taxon>
    </lineage>
</organism>
<dbReference type="InterPro" id="IPR000504">
    <property type="entry name" value="RRM_dom"/>
</dbReference>
<evidence type="ECO:0000256" key="6">
    <source>
        <dbReference type="ARBA" id="ARBA00022884"/>
    </source>
</evidence>
<evidence type="ECO:0000256" key="1">
    <source>
        <dbReference type="ARBA" id="ARBA00004123"/>
    </source>
</evidence>
<feature type="compositionally biased region" description="Low complexity" evidence="9">
    <location>
        <begin position="322"/>
        <end position="342"/>
    </location>
</feature>
<dbReference type="GO" id="GO:0003729">
    <property type="term" value="F:mRNA binding"/>
    <property type="evidence" value="ECO:0007669"/>
    <property type="project" value="UniProtKB-ARBA"/>
</dbReference>
<feature type="region of interest" description="Disordered" evidence="9">
    <location>
        <begin position="1"/>
        <end position="50"/>
    </location>
</feature>
<evidence type="ECO:0000256" key="3">
    <source>
        <dbReference type="ARBA" id="ARBA00009621"/>
    </source>
</evidence>
<evidence type="ECO:0000256" key="8">
    <source>
        <dbReference type="PROSITE-ProRule" id="PRU00176"/>
    </source>
</evidence>
<feature type="compositionally biased region" description="Basic and acidic residues" evidence="9">
    <location>
        <begin position="37"/>
        <end position="48"/>
    </location>
</feature>
<feature type="domain" description="RRM" evidence="10">
    <location>
        <begin position="372"/>
        <end position="450"/>
    </location>
</feature>
<evidence type="ECO:0000256" key="2">
    <source>
        <dbReference type="ARBA" id="ARBA00004496"/>
    </source>
</evidence>
<proteinExistence type="inferred from homology"/>
<evidence type="ECO:0000313" key="12">
    <source>
        <dbReference type="Proteomes" id="UP000054560"/>
    </source>
</evidence>
<feature type="region of interest" description="Disordered" evidence="9">
    <location>
        <begin position="286"/>
        <end position="342"/>
    </location>
</feature>
<dbReference type="PANTHER" id="PTHR24012">
    <property type="entry name" value="RNA BINDING PROTEIN"/>
    <property type="match status" value="1"/>
</dbReference>
<dbReference type="AlphaFoldDB" id="A0A0L0FLA2"/>
<feature type="compositionally biased region" description="Low complexity" evidence="9">
    <location>
        <begin position="245"/>
        <end position="254"/>
    </location>
</feature>
<evidence type="ECO:0000313" key="11">
    <source>
        <dbReference type="EMBL" id="KNC77540.1"/>
    </source>
</evidence>
<comment type="similarity">
    <text evidence="3">Belongs to the CELF/BRUNOL family.</text>
</comment>
<dbReference type="GeneID" id="25910505"/>
<dbReference type="InterPro" id="IPR012677">
    <property type="entry name" value="Nucleotide-bd_a/b_plait_sf"/>
</dbReference>
<evidence type="ECO:0000256" key="9">
    <source>
        <dbReference type="SAM" id="MobiDB-lite"/>
    </source>
</evidence>
<sequence length="457" mass="48140">MSAEVAAATTEVPAPAAAATETPAAETKPAAATKAPAKAEGKQKDSDSPKLFIGQIPRDMAETDVKAVFDEFGEVFEVVILKDKFSGQPQGCGFVSYMHKADATKAIAGLHDKKVLPGSANAMQVKVADSEKRKDQDKKLFVGMTGRLADESMIKKMFDPYGVVEEVTILKHPDGNSKGCGFVMFATREQGQSAINALNGSTTLDGATAPLVVKFADTDKDKAAKRQTHGGPQHGNSNGYGGGFQQNMPNPYMQNPYMMQQPMMQQQSPYMNQGYPMMGQQPYGGYGQAPGMPPQGGMGMPPQQPGAEPAAGGMGAPPQAPAPYGGYNPMQQPQPYGAPPAGAYGMGTPAGSAGMSAPSSAASSNASGPEGANLFVYHVPNEWTDNDLYANFAPFGTVLSAKVFIDKNTGLSKCFGFVSYDNAASASAAIQSMNGYRIANKMLKVQLKRPRDSSRPY</sequence>
<dbReference type="GO" id="GO:0010629">
    <property type="term" value="P:negative regulation of gene expression"/>
    <property type="evidence" value="ECO:0007669"/>
    <property type="project" value="UniProtKB-ARBA"/>
</dbReference>
<dbReference type="FunFam" id="3.30.70.330:FF:000383">
    <property type="entry name" value="Sex lethal, isoform D"/>
    <property type="match status" value="1"/>
</dbReference>
<gene>
    <name evidence="11" type="ORF">SARC_10001</name>
</gene>
<dbReference type="PROSITE" id="PS50102">
    <property type="entry name" value="RRM"/>
    <property type="match status" value="3"/>
</dbReference>
<feature type="compositionally biased region" description="Low complexity" evidence="9">
    <location>
        <begin position="1"/>
        <end position="36"/>
    </location>
</feature>
<reference evidence="11 12" key="1">
    <citation type="submission" date="2011-02" db="EMBL/GenBank/DDBJ databases">
        <title>The Genome Sequence of Sphaeroforma arctica JP610.</title>
        <authorList>
            <consortium name="The Broad Institute Genome Sequencing Platform"/>
            <person name="Russ C."/>
            <person name="Cuomo C."/>
            <person name="Young S.K."/>
            <person name="Zeng Q."/>
            <person name="Gargeya S."/>
            <person name="Alvarado L."/>
            <person name="Berlin A."/>
            <person name="Chapman S.B."/>
            <person name="Chen Z."/>
            <person name="Freedman E."/>
            <person name="Gellesch M."/>
            <person name="Goldberg J."/>
            <person name="Griggs A."/>
            <person name="Gujja S."/>
            <person name="Heilman E."/>
            <person name="Heiman D."/>
            <person name="Howarth C."/>
            <person name="Mehta T."/>
            <person name="Neiman D."/>
            <person name="Pearson M."/>
            <person name="Roberts A."/>
            <person name="Saif S."/>
            <person name="Shea T."/>
            <person name="Shenoy N."/>
            <person name="Sisk P."/>
            <person name="Stolte C."/>
            <person name="Sykes S."/>
            <person name="White J."/>
            <person name="Yandava C."/>
            <person name="Burger G."/>
            <person name="Gray M.W."/>
            <person name="Holland P.W.H."/>
            <person name="King N."/>
            <person name="Lang F.B.F."/>
            <person name="Roger A.J."/>
            <person name="Ruiz-Trillo I."/>
            <person name="Haas B."/>
            <person name="Nusbaum C."/>
            <person name="Birren B."/>
        </authorList>
    </citation>
    <scope>NUCLEOTIDE SEQUENCE [LARGE SCALE GENOMIC DNA]</scope>
    <source>
        <strain evidence="11 12">JP610</strain>
    </source>
</reference>
<keyword evidence="12" id="KW-1185">Reference proteome</keyword>
<dbReference type="Gene3D" id="3.30.70.330">
    <property type="match status" value="3"/>
</dbReference>
<dbReference type="Pfam" id="PF00076">
    <property type="entry name" value="RRM_1"/>
    <property type="match status" value="3"/>
</dbReference>
<keyword evidence="4" id="KW-0963">Cytoplasm</keyword>
<evidence type="ECO:0000256" key="4">
    <source>
        <dbReference type="ARBA" id="ARBA00022490"/>
    </source>
</evidence>
<feature type="domain" description="RRM" evidence="10">
    <location>
        <begin position="138"/>
        <end position="218"/>
    </location>
</feature>
<keyword evidence="7" id="KW-0539">Nucleus</keyword>
<dbReference type="SMART" id="SM00360">
    <property type="entry name" value="RRM"/>
    <property type="match status" value="3"/>
</dbReference>
<evidence type="ECO:0000256" key="5">
    <source>
        <dbReference type="ARBA" id="ARBA00022737"/>
    </source>
</evidence>
<feature type="domain" description="RRM" evidence="10">
    <location>
        <begin position="49"/>
        <end position="130"/>
    </location>
</feature>
<dbReference type="InterPro" id="IPR035979">
    <property type="entry name" value="RBD_domain_sf"/>
</dbReference>
<feature type="region of interest" description="Disordered" evidence="9">
    <location>
        <begin position="221"/>
        <end position="254"/>
    </location>
</feature>
<dbReference type="FunFam" id="3.30.70.330:FF:000010">
    <property type="entry name" value="CUGBP Elav-like family member 4 isoform 3"/>
    <property type="match status" value="1"/>
</dbReference>
<name>A0A0L0FLA2_9EUKA</name>
<dbReference type="GO" id="GO:0005737">
    <property type="term" value="C:cytoplasm"/>
    <property type="evidence" value="ECO:0007669"/>
    <property type="project" value="UniProtKB-SubCell"/>
</dbReference>
<dbReference type="OrthoDB" id="410044at2759"/>
<evidence type="ECO:0000259" key="10">
    <source>
        <dbReference type="PROSITE" id="PS50102"/>
    </source>
</evidence>
<keyword evidence="5" id="KW-0677">Repeat</keyword>
<protein>
    <recommendedName>
        <fullName evidence="10">RRM domain-containing protein</fullName>
    </recommendedName>
</protein>
<dbReference type="CDD" id="cd12362">
    <property type="entry name" value="RRM3_CELF1-6"/>
    <property type="match status" value="1"/>
</dbReference>
<evidence type="ECO:0000256" key="7">
    <source>
        <dbReference type="ARBA" id="ARBA00023242"/>
    </source>
</evidence>
<dbReference type="eggNOG" id="KOG0146">
    <property type="taxonomic scope" value="Eukaryota"/>
</dbReference>
<dbReference type="FunFam" id="3.30.70.330:FF:000198">
    <property type="entry name" value="CUGBP Elav-like family member 6 isoform X3"/>
    <property type="match status" value="1"/>
</dbReference>
<dbReference type="EMBL" id="KQ242702">
    <property type="protein sequence ID" value="KNC77540.1"/>
    <property type="molecule type" value="Genomic_DNA"/>
</dbReference>
<keyword evidence="6 8" id="KW-0694">RNA-binding</keyword>
<dbReference type="GO" id="GO:0005634">
    <property type="term" value="C:nucleus"/>
    <property type="evidence" value="ECO:0007669"/>
    <property type="project" value="UniProtKB-SubCell"/>
</dbReference>
<feature type="compositionally biased region" description="Gly residues" evidence="9">
    <location>
        <begin position="286"/>
        <end position="299"/>
    </location>
</feature>
<comment type="subcellular location">
    <subcellularLocation>
        <location evidence="2">Cytoplasm</location>
    </subcellularLocation>
    <subcellularLocation>
        <location evidence="1">Nucleus</location>
    </subcellularLocation>
</comment>